<evidence type="ECO:0000256" key="1">
    <source>
        <dbReference type="SAM" id="SignalP"/>
    </source>
</evidence>
<reference evidence="2" key="1">
    <citation type="submission" date="2014-09" db="EMBL/GenBank/DDBJ databases">
        <authorList>
            <person name="Magalhaes I.L.F."/>
            <person name="Oliveira U."/>
            <person name="Santos F.R."/>
            <person name="Vidigal T.H.D.A."/>
            <person name="Brescovit A.D."/>
            <person name="Santos A.J."/>
        </authorList>
    </citation>
    <scope>NUCLEOTIDE SEQUENCE</scope>
    <source>
        <tissue evidence="2">Shoot tissue taken approximately 20 cm above the soil surface</tissue>
    </source>
</reference>
<accession>A0A0A9AMV4</accession>
<reference evidence="2" key="2">
    <citation type="journal article" date="2015" name="Data Brief">
        <title>Shoot transcriptome of the giant reed, Arundo donax.</title>
        <authorList>
            <person name="Barrero R.A."/>
            <person name="Guerrero F.D."/>
            <person name="Moolhuijzen P."/>
            <person name="Goolsby J.A."/>
            <person name="Tidwell J."/>
            <person name="Bellgard S.E."/>
            <person name="Bellgard M.I."/>
        </authorList>
    </citation>
    <scope>NUCLEOTIDE SEQUENCE</scope>
    <source>
        <tissue evidence="2">Shoot tissue taken approximately 20 cm above the soil surface</tissue>
    </source>
</reference>
<evidence type="ECO:0000313" key="2">
    <source>
        <dbReference type="EMBL" id="JAD51178.1"/>
    </source>
</evidence>
<protein>
    <recommendedName>
        <fullName evidence="3">Secreted protein</fullName>
    </recommendedName>
</protein>
<feature type="chain" id="PRO_5002062601" description="Secreted protein" evidence="1">
    <location>
        <begin position="17"/>
        <end position="91"/>
    </location>
</feature>
<dbReference type="EMBL" id="GBRH01246717">
    <property type="protein sequence ID" value="JAD51178.1"/>
    <property type="molecule type" value="Transcribed_RNA"/>
</dbReference>
<name>A0A0A9AMV4_ARUDO</name>
<dbReference type="AlphaFoldDB" id="A0A0A9AMV4"/>
<keyword evidence="1" id="KW-0732">Signal</keyword>
<sequence length="91" mass="10362">MLHFISFILSFLGCFSLKDYRIYGAILILKSMSVPCLPNKPKDLAHKVYIFGIMKTVEDFIQNIRAGVSETICFNTKRRSELHGSCKSAMK</sequence>
<organism evidence="2">
    <name type="scientific">Arundo donax</name>
    <name type="common">Giant reed</name>
    <name type="synonym">Donax arundinaceus</name>
    <dbReference type="NCBI Taxonomy" id="35708"/>
    <lineage>
        <taxon>Eukaryota</taxon>
        <taxon>Viridiplantae</taxon>
        <taxon>Streptophyta</taxon>
        <taxon>Embryophyta</taxon>
        <taxon>Tracheophyta</taxon>
        <taxon>Spermatophyta</taxon>
        <taxon>Magnoliopsida</taxon>
        <taxon>Liliopsida</taxon>
        <taxon>Poales</taxon>
        <taxon>Poaceae</taxon>
        <taxon>PACMAD clade</taxon>
        <taxon>Arundinoideae</taxon>
        <taxon>Arundineae</taxon>
        <taxon>Arundo</taxon>
    </lineage>
</organism>
<evidence type="ECO:0008006" key="3">
    <source>
        <dbReference type="Google" id="ProtNLM"/>
    </source>
</evidence>
<feature type="signal peptide" evidence="1">
    <location>
        <begin position="1"/>
        <end position="16"/>
    </location>
</feature>
<proteinExistence type="predicted"/>